<evidence type="ECO:0000256" key="2">
    <source>
        <dbReference type="ARBA" id="ARBA00022801"/>
    </source>
</evidence>
<dbReference type="Pfam" id="PF02626">
    <property type="entry name" value="CT_A_B"/>
    <property type="match status" value="1"/>
</dbReference>
<dbReference type="InterPro" id="IPR029000">
    <property type="entry name" value="Cyclophilin-like_dom_sf"/>
</dbReference>
<reference evidence="5" key="1">
    <citation type="submission" date="2022-09" db="EMBL/GenBank/DDBJ databases">
        <title>Comparative genomics and taxonomic characterization of three novel marine species of genus Reichenbachiella exhibiting antioxidant and polysaccharide degradation activities.</title>
        <authorList>
            <person name="Muhammad N."/>
            <person name="Lee Y.-J."/>
            <person name="Ko J."/>
            <person name="Kim S.-G."/>
        </authorList>
    </citation>
    <scope>NUCLEOTIDE SEQUENCE</scope>
    <source>
        <strain evidence="5">BKB1-1</strain>
    </source>
</reference>
<keyword evidence="1" id="KW-0547">Nucleotide-binding</keyword>
<evidence type="ECO:0000259" key="4">
    <source>
        <dbReference type="SMART" id="SM00797"/>
    </source>
</evidence>
<keyword evidence="6" id="KW-1185">Reference proteome</keyword>
<dbReference type="PANTHER" id="PTHR43309:SF5">
    <property type="entry name" value="5-OXOPROLINASE SUBUNIT C"/>
    <property type="match status" value="1"/>
</dbReference>
<name>A0ABY6CNY3_9BACT</name>
<keyword evidence="2" id="KW-0378">Hydrolase</keyword>
<dbReference type="EMBL" id="CP106679">
    <property type="protein sequence ID" value="UXP32231.1"/>
    <property type="molecule type" value="Genomic_DNA"/>
</dbReference>
<organism evidence="5 6">
    <name type="scientific">Reichenbachiella agarivorans</name>
    <dbReference type="NCBI Taxonomy" id="2979464"/>
    <lineage>
        <taxon>Bacteria</taxon>
        <taxon>Pseudomonadati</taxon>
        <taxon>Bacteroidota</taxon>
        <taxon>Cytophagia</taxon>
        <taxon>Cytophagales</taxon>
        <taxon>Reichenbachiellaceae</taxon>
        <taxon>Reichenbachiella</taxon>
    </lineage>
</organism>
<gene>
    <name evidence="5" type="ORF">N6H18_17975</name>
</gene>
<accession>A0ABY6CNY3</accession>
<dbReference type="Gene3D" id="2.40.100.10">
    <property type="entry name" value="Cyclophilin-like"/>
    <property type="match status" value="1"/>
</dbReference>
<evidence type="ECO:0000256" key="1">
    <source>
        <dbReference type="ARBA" id="ARBA00022741"/>
    </source>
</evidence>
<evidence type="ECO:0000313" key="5">
    <source>
        <dbReference type="EMBL" id="UXP32231.1"/>
    </source>
</evidence>
<dbReference type="PANTHER" id="PTHR43309">
    <property type="entry name" value="5-OXOPROLINASE SUBUNIT C"/>
    <property type="match status" value="1"/>
</dbReference>
<feature type="domain" description="Carboxyltransferase" evidence="4">
    <location>
        <begin position="28"/>
        <end position="284"/>
    </location>
</feature>
<dbReference type="Proteomes" id="UP001065174">
    <property type="component" value="Chromosome"/>
</dbReference>
<proteinExistence type="predicted"/>
<dbReference type="InterPro" id="IPR052708">
    <property type="entry name" value="PxpC"/>
</dbReference>
<evidence type="ECO:0000256" key="3">
    <source>
        <dbReference type="ARBA" id="ARBA00022840"/>
    </source>
</evidence>
<protein>
    <submittedName>
        <fullName evidence="5">Biotin-dependent carboxyltransferase family protein</fullName>
    </submittedName>
</protein>
<dbReference type="SMART" id="SM00797">
    <property type="entry name" value="AHS2"/>
    <property type="match status" value="1"/>
</dbReference>
<keyword evidence="3" id="KW-0067">ATP-binding</keyword>
<dbReference type="RefSeq" id="WP_262309667.1">
    <property type="nucleotide sequence ID" value="NZ_CP106679.1"/>
</dbReference>
<dbReference type="InterPro" id="IPR003778">
    <property type="entry name" value="CT_A_B"/>
</dbReference>
<sequence length="284" mass="31548">MSGKLKLIFEKPGLYTTIQDRGRVGQQHRGIPVGGAMDLESYEMANRLVNNDLNTPVLEITLMGPVILFEGIGQIAMTGADTSPMINGEQVALNETIDIYDGDRLTFGKNTDGCRTYLGVRGIWEQNQWLGSVSPVAHSVFDETIIVKHQIVEVLTLERVFPNLFTPTKTPEEIEIGIYPGPELSVLTRKQQDEWVGRPLLISNLSNRMGIRLDHVFLIEKKIEIISSGVFPGVIQLTHAGQPIVLMADAQTTGGYPRIAVVDSNDLNLLAQLKPNDSIWFKWK</sequence>
<evidence type="ECO:0000313" key="6">
    <source>
        <dbReference type="Proteomes" id="UP001065174"/>
    </source>
</evidence>